<evidence type="ECO:0000313" key="13">
    <source>
        <dbReference type="EMBL" id="OWT61779.1"/>
    </source>
</evidence>
<keyword evidence="4 12" id="KW-1003">Cell membrane</keyword>
<dbReference type="GO" id="GO:0009055">
    <property type="term" value="F:electron transfer activity"/>
    <property type="evidence" value="ECO:0007669"/>
    <property type="project" value="UniProtKB-UniRule"/>
</dbReference>
<evidence type="ECO:0000256" key="3">
    <source>
        <dbReference type="ARBA" id="ARBA00022448"/>
    </source>
</evidence>
<feature type="transmembrane region" description="Helical" evidence="12">
    <location>
        <begin position="315"/>
        <end position="338"/>
    </location>
</feature>
<keyword evidence="6 12" id="KW-0812">Transmembrane</keyword>
<feature type="transmembrane region" description="Helical" evidence="12">
    <location>
        <begin position="404"/>
        <end position="423"/>
    </location>
</feature>
<evidence type="ECO:0000256" key="7">
    <source>
        <dbReference type="ARBA" id="ARBA00022723"/>
    </source>
</evidence>
<reference evidence="14" key="1">
    <citation type="submission" date="2017-06" db="EMBL/GenBank/DDBJ databases">
        <title>Herbaspirillum phytohormonus sp. nov., isolated from the root nodule of Robinia pseudoacacia in lead-zinc mine.</title>
        <authorList>
            <person name="Fan M."/>
            <person name="Lin Y."/>
        </authorList>
    </citation>
    <scope>NUCLEOTIDE SEQUENCE [LARGE SCALE GENOMIC DNA]</scope>
    <source>
        <strain evidence="14">SC-089</strain>
    </source>
</reference>
<comment type="subcellular location">
    <subcellularLocation>
        <location evidence="12">Cell inner membrane</location>
    </subcellularLocation>
    <subcellularLocation>
        <location evidence="1">Cell membrane</location>
        <topology evidence="1">Multi-pass membrane protein</topology>
    </subcellularLocation>
</comment>
<comment type="similarity">
    <text evidence="2 12">Belongs to the cytochrome ubiquinol oxidase subunit 1 family.</text>
</comment>
<evidence type="ECO:0000256" key="6">
    <source>
        <dbReference type="ARBA" id="ARBA00022692"/>
    </source>
</evidence>
<feature type="transmembrane region" description="Helical" evidence="12">
    <location>
        <begin position="12"/>
        <end position="35"/>
    </location>
</feature>
<sequence>MVNSTLWLSQIQFFLSLGFLSLFLVVELGLAWVLLYFKIRAHVSGVAAWTDAYRFWVRVFALAFVLAFASSMPVLIQFGSLWPGLMGKIGEVAGPLLLAAILTTFVFKSCFLGAMLFGQRRLSGRLHTLVVFMVAVGATLAAFWILALMSWMQTPAGALMLDGQYRVLDWREVLFNPSVGWHAALLLLSAGLTAAFLMLGVTAGQTLRRPLDDSERMVFKTALCLAMACVLLQGGAGAGAAHMVARYQPAKAAAAAAYWHSGTQPDLILFAWPQNGRNRAAWVWHHAGGRLLGQDKDGRLLGLDHFSGMSPPVAAVFWSVRLMALVGLLMLLASWGTYLRVRKRQFDPGALSRRWRRFLRLMMLSGWVGSLAGMAYALFGLSPFAVNGTVTLSEISGTAGPEMLLGGLAAYALFYAVLMLGFLHMLRHIARYGVVPVARTRGRA</sequence>
<keyword evidence="8 12" id="KW-0249">Electron transport</keyword>
<dbReference type="PANTHER" id="PTHR30365:SF14">
    <property type="entry name" value="CYTOCHROME BD MENAQUINOL OXIDASE SUBUNIT I-RELATED"/>
    <property type="match status" value="1"/>
</dbReference>
<protein>
    <submittedName>
        <fullName evidence="13">Cytochrome ubiquinol oxidase subunit I</fullName>
    </submittedName>
</protein>
<gene>
    <name evidence="13" type="ORF">CEY11_08020</name>
</gene>
<dbReference type="EMBL" id="NJIH01000004">
    <property type="protein sequence ID" value="OWT61779.1"/>
    <property type="molecule type" value="Genomic_DNA"/>
</dbReference>
<organism evidence="13 14">
    <name type="scientific">Candidimonas nitroreducens</name>
    <dbReference type="NCBI Taxonomy" id="683354"/>
    <lineage>
        <taxon>Bacteria</taxon>
        <taxon>Pseudomonadati</taxon>
        <taxon>Pseudomonadota</taxon>
        <taxon>Betaproteobacteria</taxon>
        <taxon>Burkholderiales</taxon>
        <taxon>Alcaligenaceae</taxon>
        <taxon>Candidimonas</taxon>
    </lineage>
</organism>
<name>A0A225MSZ5_9BURK</name>
<dbReference type="Proteomes" id="UP000214603">
    <property type="component" value="Unassembled WGS sequence"/>
</dbReference>
<feature type="transmembrane region" description="Helical" evidence="12">
    <location>
        <begin position="358"/>
        <end position="384"/>
    </location>
</feature>
<dbReference type="GO" id="GO:0016682">
    <property type="term" value="F:oxidoreductase activity, acting on diphenols and related substances as donors, oxygen as acceptor"/>
    <property type="evidence" value="ECO:0007669"/>
    <property type="project" value="TreeGrafter"/>
</dbReference>
<evidence type="ECO:0000256" key="4">
    <source>
        <dbReference type="ARBA" id="ARBA00022475"/>
    </source>
</evidence>
<keyword evidence="11 12" id="KW-0472">Membrane</keyword>
<dbReference type="GO" id="GO:0046872">
    <property type="term" value="F:metal ion binding"/>
    <property type="evidence" value="ECO:0007669"/>
    <property type="project" value="UniProtKB-UniRule"/>
</dbReference>
<keyword evidence="9 12" id="KW-1133">Transmembrane helix</keyword>
<keyword evidence="14" id="KW-1185">Reference proteome</keyword>
<keyword evidence="5 12" id="KW-0349">Heme</keyword>
<dbReference type="PANTHER" id="PTHR30365">
    <property type="entry name" value="CYTOCHROME D UBIQUINOL OXIDASE"/>
    <property type="match status" value="1"/>
</dbReference>
<feature type="transmembrane region" description="Helical" evidence="12">
    <location>
        <begin position="129"/>
        <end position="152"/>
    </location>
</feature>
<evidence type="ECO:0000256" key="2">
    <source>
        <dbReference type="ARBA" id="ARBA00009819"/>
    </source>
</evidence>
<dbReference type="PIRSF" id="PIRSF006446">
    <property type="entry name" value="Cyt_quinol_oxidase_1"/>
    <property type="match status" value="1"/>
</dbReference>
<comment type="caution">
    <text evidence="13">The sequence shown here is derived from an EMBL/GenBank/DDBJ whole genome shotgun (WGS) entry which is preliminary data.</text>
</comment>
<accession>A0A225MSZ5</accession>
<dbReference type="GO" id="GO:0070069">
    <property type="term" value="C:cytochrome complex"/>
    <property type="evidence" value="ECO:0007669"/>
    <property type="project" value="UniProtKB-UniRule"/>
</dbReference>
<dbReference type="Pfam" id="PF01654">
    <property type="entry name" value="Cyt_bd_oxida_I"/>
    <property type="match status" value="1"/>
</dbReference>
<evidence type="ECO:0000256" key="8">
    <source>
        <dbReference type="ARBA" id="ARBA00022982"/>
    </source>
</evidence>
<evidence type="ECO:0000256" key="5">
    <source>
        <dbReference type="ARBA" id="ARBA00022617"/>
    </source>
</evidence>
<dbReference type="OrthoDB" id="8675262at2"/>
<feature type="transmembrane region" description="Helical" evidence="12">
    <location>
        <begin position="222"/>
        <end position="245"/>
    </location>
</feature>
<feature type="transmembrane region" description="Helical" evidence="12">
    <location>
        <begin position="55"/>
        <end position="76"/>
    </location>
</feature>
<dbReference type="GO" id="GO:0020037">
    <property type="term" value="F:heme binding"/>
    <property type="evidence" value="ECO:0007669"/>
    <property type="project" value="TreeGrafter"/>
</dbReference>
<dbReference type="GO" id="GO:0005886">
    <property type="term" value="C:plasma membrane"/>
    <property type="evidence" value="ECO:0007669"/>
    <property type="project" value="UniProtKB-SubCell"/>
</dbReference>
<keyword evidence="3 12" id="KW-0813">Transport</keyword>
<evidence type="ECO:0000256" key="10">
    <source>
        <dbReference type="ARBA" id="ARBA00023004"/>
    </source>
</evidence>
<keyword evidence="10 12" id="KW-0408">Iron</keyword>
<evidence type="ECO:0000313" key="14">
    <source>
        <dbReference type="Proteomes" id="UP000214603"/>
    </source>
</evidence>
<dbReference type="InterPro" id="IPR002585">
    <property type="entry name" value="Cyt-d_ubiquinol_oxidase_su_1"/>
</dbReference>
<evidence type="ECO:0000256" key="1">
    <source>
        <dbReference type="ARBA" id="ARBA00004651"/>
    </source>
</evidence>
<proteinExistence type="inferred from homology"/>
<dbReference type="GO" id="GO:0019646">
    <property type="term" value="P:aerobic electron transport chain"/>
    <property type="evidence" value="ECO:0007669"/>
    <property type="project" value="InterPro"/>
</dbReference>
<keyword evidence="7 12" id="KW-0479">Metal-binding</keyword>
<evidence type="ECO:0000256" key="9">
    <source>
        <dbReference type="ARBA" id="ARBA00022989"/>
    </source>
</evidence>
<evidence type="ECO:0000256" key="11">
    <source>
        <dbReference type="ARBA" id="ARBA00023136"/>
    </source>
</evidence>
<dbReference type="AlphaFoldDB" id="A0A225MSZ5"/>
<feature type="transmembrane region" description="Helical" evidence="12">
    <location>
        <begin position="96"/>
        <end position="117"/>
    </location>
</feature>
<dbReference type="RefSeq" id="WP_088602866.1">
    <property type="nucleotide sequence ID" value="NZ_NJIH01000004.1"/>
</dbReference>
<evidence type="ECO:0000256" key="12">
    <source>
        <dbReference type="PIRNR" id="PIRNR006446"/>
    </source>
</evidence>
<feature type="transmembrane region" description="Helical" evidence="12">
    <location>
        <begin position="179"/>
        <end position="201"/>
    </location>
</feature>